<gene>
    <name evidence="1" type="ORF">HID58_049463</name>
</gene>
<evidence type="ECO:0000313" key="1">
    <source>
        <dbReference type="EMBL" id="KAH0899895.1"/>
    </source>
</evidence>
<reference evidence="1 2" key="1">
    <citation type="submission" date="2021-05" db="EMBL/GenBank/DDBJ databases">
        <title>Genome Assembly of Synthetic Allotetraploid Brassica napus Reveals Homoeologous Exchanges between Subgenomes.</title>
        <authorList>
            <person name="Davis J.T."/>
        </authorList>
    </citation>
    <scope>NUCLEOTIDE SEQUENCE [LARGE SCALE GENOMIC DNA]</scope>
    <source>
        <strain evidence="2">cv. Da-Ae</strain>
        <tissue evidence="1">Seedling</tissue>
    </source>
</reference>
<evidence type="ECO:0000313" key="2">
    <source>
        <dbReference type="Proteomes" id="UP000824890"/>
    </source>
</evidence>
<name>A0ABQ8B558_BRANA</name>
<accession>A0ABQ8B558</accession>
<dbReference type="EMBL" id="JAGKQM010000012">
    <property type="protein sequence ID" value="KAH0899895.1"/>
    <property type="molecule type" value="Genomic_DNA"/>
</dbReference>
<protein>
    <submittedName>
        <fullName evidence="1">Uncharacterized protein</fullName>
    </submittedName>
</protein>
<sequence>MVLDVKLRLWKEYKRNTLTKTFQNRPEKVPENQWKMQERIPKTRKNIPSLMPVEERFFQEE</sequence>
<keyword evidence="2" id="KW-1185">Reference proteome</keyword>
<comment type="caution">
    <text evidence="1">The sequence shown here is derived from an EMBL/GenBank/DDBJ whole genome shotgun (WGS) entry which is preliminary data.</text>
</comment>
<dbReference type="Proteomes" id="UP000824890">
    <property type="component" value="Unassembled WGS sequence"/>
</dbReference>
<proteinExistence type="predicted"/>
<organism evidence="1 2">
    <name type="scientific">Brassica napus</name>
    <name type="common">Rape</name>
    <dbReference type="NCBI Taxonomy" id="3708"/>
    <lineage>
        <taxon>Eukaryota</taxon>
        <taxon>Viridiplantae</taxon>
        <taxon>Streptophyta</taxon>
        <taxon>Embryophyta</taxon>
        <taxon>Tracheophyta</taxon>
        <taxon>Spermatophyta</taxon>
        <taxon>Magnoliopsida</taxon>
        <taxon>eudicotyledons</taxon>
        <taxon>Gunneridae</taxon>
        <taxon>Pentapetalae</taxon>
        <taxon>rosids</taxon>
        <taxon>malvids</taxon>
        <taxon>Brassicales</taxon>
        <taxon>Brassicaceae</taxon>
        <taxon>Brassiceae</taxon>
        <taxon>Brassica</taxon>
    </lineage>
</organism>